<sequence>MKLITILSIAAAICTGLAGIFHLNMLPSNNTNSTILFLIGGLAQVFWIVPTVRRWGKIWDFMGIFGTAAFVLIWAITRLPDNPITGRGGRIGEMAVIIEVLQIVFIILLGLIIRLKFSKQGESNAK</sequence>
<keyword evidence="3" id="KW-1185">Reference proteome</keyword>
<dbReference type="OrthoDB" id="12071at2157"/>
<name>A0A557SWT5_9ARCH</name>
<feature type="transmembrane region" description="Helical" evidence="1">
    <location>
        <begin position="59"/>
        <end position="76"/>
    </location>
</feature>
<feature type="transmembrane region" description="Helical" evidence="1">
    <location>
        <begin position="34"/>
        <end position="52"/>
    </location>
</feature>
<evidence type="ECO:0000313" key="3">
    <source>
        <dbReference type="Proteomes" id="UP000315289"/>
    </source>
</evidence>
<proteinExistence type="predicted"/>
<comment type="caution">
    <text evidence="2">The sequence shown here is derived from an EMBL/GenBank/DDBJ whole genome shotgun (WGS) entry which is preliminary data.</text>
</comment>
<evidence type="ECO:0000256" key="1">
    <source>
        <dbReference type="SAM" id="Phobius"/>
    </source>
</evidence>
<keyword evidence="1" id="KW-0472">Membrane</keyword>
<dbReference type="Proteomes" id="UP000315289">
    <property type="component" value="Unassembled WGS sequence"/>
</dbReference>
<accession>A0A557SWT5</accession>
<dbReference type="EMBL" id="VOAH01000004">
    <property type="protein sequence ID" value="TVP41066.1"/>
    <property type="molecule type" value="Genomic_DNA"/>
</dbReference>
<protein>
    <submittedName>
        <fullName evidence="2">Uncharacterized protein</fullName>
    </submittedName>
</protein>
<evidence type="ECO:0000313" key="2">
    <source>
        <dbReference type="EMBL" id="TVP41066.1"/>
    </source>
</evidence>
<organism evidence="2 3">
    <name type="scientific">Candidatus Nitrosocosmicus arcticus</name>
    <dbReference type="NCBI Taxonomy" id="2035267"/>
    <lineage>
        <taxon>Archaea</taxon>
        <taxon>Nitrososphaerota</taxon>
        <taxon>Nitrososphaeria</taxon>
        <taxon>Nitrososphaerales</taxon>
        <taxon>Nitrososphaeraceae</taxon>
        <taxon>Candidatus Nitrosocosmicus</taxon>
    </lineage>
</organism>
<keyword evidence="1" id="KW-0812">Transmembrane</keyword>
<dbReference type="AlphaFoldDB" id="A0A557SWT5"/>
<gene>
    <name evidence="2" type="ORF">NARC_40025</name>
</gene>
<dbReference type="RefSeq" id="WP_144729193.1">
    <property type="nucleotide sequence ID" value="NZ_ML675580.1"/>
</dbReference>
<keyword evidence="1" id="KW-1133">Transmembrane helix</keyword>
<feature type="transmembrane region" description="Helical" evidence="1">
    <location>
        <begin position="96"/>
        <end position="117"/>
    </location>
</feature>
<reference evidence="2 3" key="1">
    <citation type="journal article" date="2019" name="Front. Microbiol.">
        <title>Ammonia Oxidation by the Arctic Terrestrial Thaumarchaeote Candidatus Nitrosocosmicus arcticus Is Stimulated by Increasing Temperatures.</title>
        <authorList>
            <person name="Alves R.J.E."/>
            <person name="Kerou M."/>
            <person name="Zappe A."/>
            <person name="Bittner R."/>
            <person name="Abby S.S."/>
            <person name="Schmidt H.A."/>
            <person name="Pfeifer K."/>
            <person name="Schleper C."/>
        </authorList>
    </citation>
    <scope>NUCLEOTIDE SEQUENCE [LARGE SCALE GENOMIC DNA]</scope>
    <source>
        <strain evidence="2 3">Kfb</strain>
    </source>
</reference>